<feature type="domain" description="Integrase catalytic" evidence="1">
    <location>
        <begin position="4"/>
        <end position="35"/>
    </location>
</feature>
<dbReference type="OrthoDB" id="568465at2"/>
<protein>
    <recommendedName>
        <fullName evidence="1">Integrase catalytic domain-containing protein</fullName>
    </recommendedName>
</protein>
<dbReference type="InterPro" id="IPR001584">
    <property type="entry name" value="Integrase_cat-core"/>
</dbReference>
<evidence type="ECO:0000313" key="2">
    <source>
        <dbReference type="EMBL" id="TGE35157.1"/>
    </source>
</evidence>
<evidence type="ECO:0000259" key="1">
    <source>
        <dbReference type="Pfam" id="PF13333"/>
    </source>
</evidence>
<accession>A0A4Z0QZI0</accession>
<dbReference type="EMBL" id="SPQQ01000019">
    <property type="protein sequence ID" value="TGE35157.1"/>
    <property type="molecule type" value="Genomic_DNA"/>
</dbReference>
<evidence type="ECO:0000313" key="3">
    <source>
        <dbReference type="Proteomes" id="UP000298460"/>
    </source>
</evidence>
<dbReference type="GO" id="GO:0015074">
    <property type="term" value="P:DNA integration"/>
    <property type="evidence" value="ECO:0007669"/>
    <property type="project" value="InterPro"/>
</dbReference>
<dbReference type="Proteomes" id="UP000298460">
    <property type="component" value="Unassembled WGS sequence"/>
</dbReference>
<proteinExistence type="predicted"/>
<dbReference type="Pfam" id="PF13333">
    <property type="entry name" value="rve_2"/>
    <property type="match status" value="1"/>
</dbReference>
<gene>
    <name evidence="2" type="ORF">E4K67_27065</name>
</gene>
<reference evidence="2 3" key="1">
    <citation type="submission" date="2019-03" db="EMBL/GenBank/DDBJ databases">
        <title>Draft Genome Sequence of Desulfosporosinus fructosivorans Strain 63.6F, Isolated from Marine Sediment in the Baltic Sea.</title>
        <authorList>
            <person name="Hausmann B."/>
            <person name="Vandieken V."/>
            <person name="Pjevac P."/>
            <person name="Schreck K."/>
            <person name="Herbold C.W."/>
            <person name="Loy A."/>
        </authorList>
    </citation>
    <scope>NUCLEOTIDE SEQUENCE [LARGE SCALE GENOMIC DNA]</scope>
    <source>
        <strain evidence="2 3">63.6F</strain>
    </source>
</reference>
<name>A0A4Z0QZI0_9FIRM</name>
<comment type="caution">
    <text evidence="2">The sequence shown here is derived from an EMBL/GenBank/DDBJ whole genome shotgun (WGS) entry which is preliminary data.</text>
</comment>
<keyword evidence="3" id="KW-1185">Reference proteome</keyword>
<dbReference type="RefSeq" id="WP_135552497.1">
    <property type="nucleotide sequence ID" value="NZ_SPQQ01000019.1"/>
</dbReference>
<sequence>MQPFKEAKDVIDDYIDFYNNERIQLRAELTPLKSRYQFCA</sequence>
<dbReference type="AlphaFoldDB" id="A0A4Z0QZI0"/>
<organism evidence="2 3">
    <name type="scientific">Desulfosporosinus fructosivorans</name>
    <dbReference type="NCBI Taxonomy" id="2018669"/>
    <lineage>
        <taxon>Bacteria</taxon>
        <taxon>Bacillati</taxon>
        <taxon>Bacillota</taxon>
        <taxon>Clostridia</taxon>
        <taxon>Eubacteriales</taxon>
        <taxon>Desulfitobacteriaceae</taxon>
        <taxon>Desulfosporosinus</taxon>
    </lineage>
</organism>